<reference evidence="7" key="1">
    <citation type="submission" date="2021-03" db="EMBL/GenBank/DDBJ databases">
        <title>Fibrella sp. HMF5335 genome sequencing and assembly.</title>
        <authorList>
            <person name="Kang H."/>
            <person name="Kim H."/>
            <person name="Bae S."/>
            <person name="Joh K."/>
        </authorList>
    </citation>
    <scope>NUCLEOTIDE SEQUENCE</scope>
    <source>
        <strain evidence="7">HMF5335</strain>
    </source>
</reference>
<keyword evidence="2" id="KW-0805">Transcription regulation</keyword>
<dbReference type="PANTHER" id="PTHR43133:SF62">
    <property type="entry name" value="RNA POLYMERASE SIGMA FACTOR SIGZ"/>
    <property type="match status" value="1"/>
</dbReference>
<dbReference type="Pfam" id="PF04542">
    <property type="entry name" value="Sigma70_r2"/>
    <property type="match status" value="1"/>
</dbReference>
<feature type="domain" description="RNA polymerase sigma-70 region 2" evidence="5">
    <location>
        <begin position="49"/>
        <end position="114"/>
    </location>
</feature>
<accession>A0A939GIH4</accession>
<dbReference type="GO" id="GO:0016987">
    <property type="term" value="F:sigma factor activity"/>
    <property type="evidence" value="ECO:0007669"/>
    <property type="project" value="UniProtKB-KW"/>
</dbReference>
<dbReference type="InterPro" id="IPR039425">
    <property type="entry name" value="RNA_pol_sigma-70-like"/>
</dbReference>
<dbReference type="Gene3D" id="1.10.10.10">
    <property type="entry name" value="Winged helix-like DNA-binding domain superfamily/Winged helix DNA-binding domain"/>
    <property type="match status" value="1"/>
</dbReference>
<name>A0A939GIH4_9BACT</name>
<dbReference type="CDD" id="cd06171">
    <property type="entry name" value="Sigma70_r4"/>
    <property type="match status" value="1"/>
</dbReference>
<evidence type="ECO:0000259" key="5">
    <source>
        <dbReference type="Pfam" id="PF04542"/>
    </source>
</evidence>
<dbReference type="SUPFAM" id="SSF88946">
    <property type="entry name" value="Sigma2 domain of RNA polymerase sigma factors"/>
    <property type="match status" value="1"/>
</dbReference>
<dbReference type="PANTHER" id="PTHR43133">
    <property type="entry name" value="RNA POLYMERASE ECF-TYPE SIGMA FACTO"/>
    <property type="match status" value="1"/>
</dbReference>
<feature type="domain" description="RNA polymerase sigma factor 70 region 4 type 2" evidence="6">
    <location>
        <begin position="153"/>
        <end position="203"/>
    </location>
</feature>
<comment type="similarity">
    <text evidence="1">Belongs to the sigma-70 factor family. ECF subfamily.</text>
</comment>
<dbReference type="InterPro" id="IPR014284">
    <property type="entry name" value="RNA_pol_sigma-70_dom"/>
</dbReference>
<dbReference type="NCBIfam" id="TIGR02937">
    <property type="entry name" value="sigma70-ECF"/>
    <property type="match status" value="1"/>
</dbReference>
<dbReference type="Gene3D" id="1.10.1740.10">
    <property type="match status" value="1"/>
</dbReference>
<proteinExistence type="inferred from homology"/>
<keyword evidence="3" id="KW-0731">Sigma factor</keyword>
<keyword evidence="4" id="KW-0804">Transcription</keyword>
<evidence type="ECO:0000256" key="4">
    <source>
        <dbReference type="ARBA" id="ARBA00023163"/>
    </source>
</evidence>
<dbReference type="InterPro" id="IPR007627">
    <property type="entry name" value="RNA_pol_sigma70_r2"/>
</dbReference>
<dbReference type="SUPFAM" id="SSF88659">
    <property type="entry name" value="Sigma3 and sigma4 domains of RNA polymerase sigma factors"/>
    <property type="match status" value="1"/>
</dbReference>
<dbReference type="AlphaFoldDB" id="A0A939GIH4"/>
<dbReference type="GO" id="GO:0003677">
    <property type="term" value="F:DNA binding"/>
    <property type="evidence" value="ECO:0007669"/>
    <property type="project" value="InterPro"/>
</dbReference>
<dbReference type="InterPro" id="IPR013325">
    <property type="entry name" value="RNA_pol_sigma_r2"/>
</dbReference>
<organism evidence="7 8">
    <name type="scientific">Fibrella rubiginis</name>
    <dbReference type="NCBI Taxonomy" id="2817060"/>
    <lineage>
        <taxon>Bacteria</taxon>
        <taxon>Pseudomonadati</taxon>
        <taxon>Bacteroidota</taxon>
        <taxon>Cytophagia</taxon>
        <taxon>Cytophagales</taxon>
        <taxon>Spirosomataceae</taxon>
        <taxon>Fibrella</taxon>
    </lineage>
</organism>
<dbReference type="InterPro" id="IPR013324">
    <property type="entry name" value="RNA_pol_sigma_r3/r4-like"/>
</dbReference>
<evidence type="ECO:0000313" key="8">
    <source>
        <dbReference type="Proteomes" id="UP000664034"/>
    </source>
</evidence>
<protein>
    <submittedName>
        <fullName evidence="7">Sigma-70 family RNA polymerase sigma factor</fullName>
    </submittedName>
</protein>
<keyword evidence="8" id="KW-1185">Reference proteome</keyword>
<evidence type="ECO:0000256" key="3">
    <source>
        <dbReference type="ARBA" id="ARBA00023082"/>
    </source>
</evidence>
<dbReference type="InterPro" id="IPR013249">
    <property type="entry name" value="RNA_pol_sigma70_r4_t2"/>
</dbReference>
<dbReference type="GO" id="GO:0006352">
    <property type="term" value="P:DNA-templated transcription initiation"/>
    <property type="evidence" value="ECO:0007669"/>
    <property type="project" value="InterPro"/>
</dbReference>
<evidence type="ECO:0000256" key="2">
    <source>
        <dbReference type="ARBA" id="ARBA00023015"/>
    </source>
</evidence>
<gene>
    <name evidence="7" type="ORF">J2I47_14895</name>
</gene>
<dbReference type="EMBL" id="JAFMYV010000007">
    <property type="protein sequence ID" value="MBO0937844.1"/>
    <property type="molecule type" value="Genomic_DNA"/>
</dbReference>
<comment type="caution">
    <text evidence="7">The sequence shown here is derived from an EMBL/GenBank/DDBJ whole genome shotgun (WGS) entry which is preliminary data.</text>
</comment>
<evidence type="ECO:0000259" key="6">
    <source>
        <dbReference type="Pfam" id="PF08281"/>
    </source>
</evidence>
<dbReference type="InterPro" id="IPR036388">
    <property type="entry name" value="WH-like_DNA-bd_sf"/>
</dbReference>
<evidence type="ECO:0000313" key="7">
    <source>
        <dbReference type="EMBL" id="MBO0937844.1"/>
    </source>
</evidence>
<dbReference type="Proteomes" id="UP000664034">
    <property type="component" value="Unassembled WGS sequence"/>
</dbReference>
<dbReference type="Pfam" id="PF08281">
    <property type="entry name" value="Sigma70_r4_2"/>
    <property type="match status" value="1"/>
</dbReference>
<evidence type="ECO:0000256" key="1">
    <source>
        <dbReference type="ARBA" id="ARBA00010641"/>
    </source>
</evidence>
<sequence>MNPPSLYSPKPVYLGSQQRLPLKSRPLLTDESVLVDRLMQRNEQAFQWLYENYSAALYGVLLKVVREEEQAQDLLQEVFVKIWNNLTSYDPQKGRLFTWMLNITRNTAIDSVRAGKAMSRPSTAQTLSTSDESTFLIDKQYSVAPENPDHIGLQDVVGRLRPERRELINLVYFGGYTHEEAAEALSLPLGTVKTRIRSALQELKSLFSR</sequence>